<reference evidence="1" key="1">
    <citation type="journal article" date="2020" name="Phytopathology">
        <title>Genome sequence of the chestnut blight fungus Cryphonectria parasitica EP155: A fundamental resource for an archetypical invasive plant pathogen.</title>
        <authorList>
            <person name="Crouch J.A."/>
            <person name="Dawe A."/>
            <person name="Aerts A."/>
            <person name="Barry K."/>
            <person name="Churchill A.C.L."/>
            <person name="Grimwood J."/>
            <person name="Hillman B."/>
            <person name="Milgroom M.G."/>
            <person name="Pangilinan J."/>
            <person name="Smith M."/>
            <person name="Salamov A."/>
            <person name="Schmutz J."/>
            <person name="Yadav J."/>
            <person name="Grigoriev I.V."/>
            <person name="Nuss D."/>
        </authorList>
    </citation>
    <scope>NUCLEOTIDE SEQUENCE</scope>
    <source>
        <strain evidence="1">EP155</strain>
    </source>
</reference>
<dbReference type="RefSeq" id="XP_040781749.1">
    <property type="nucleotide sequence ID" value="XM_040920055.1"/>
</dbReference>
<proteinExistence type="predicted"/>
<organism evidence="1 2">
    <name type="scientific">Cryphonectria parasitica (strain ATCC 38755 / EP155)</name>
    <dbReference type="NCBI Taxonomy" id="660469"/>
    <lineage>
        <taxon>Eukaryota</taxon>
        <taxon>Fungi</taxon>
        <taxon>Dikarya</taxon>
        <taxon>Ascomycota</taxon>
        <taxon>Pezizomycotina</taxon>
        <taxon>Sordariomycetes</taxon>
        <taxon>Sordariomycetidae</taxon>
        <taxon>Diaporthales</taxon>
        <taxon>Cryphonectriaceae</taxon>
        <taxon>Cryphonectria-Endothia species complex</taxon>
        <taxon>Cryphonectria</taxon>
    </lineage>
</organism>
<dbReference type="Proteomes" id="UP000803844">
    <property type="component" value="Unassembled WGS sequence"/>
</dbReference>
<name>A0A9P4YCF2_CRYP1</name>
<evidence type="ECO:0000313" key="2">
    <source>
        <dbReference type="Proteomes" id="UP000803844"/>
    </source>
</evidence>
<dbReference type="AlphaFoldDB" id="A0A9P4YCF2"/>
<evidence type="ECO:0000313" key="1">
    <source>
        <dbReference type="EMBL" id="KAF3770788.1"/>
    </source>
</evidence>
<dbReference type="EMBL" id="MU032344">
    <property type="protein sequence ID" value="KAF3770788.1"/>
    <property type="molecule type" value="Genomic_DNA"/>
</dbReference>
<accession>A0A9P4YCF2</accession>
<sequence>MILLGDRGGGFESALFDTSACSLGLDRGQGTLLSTRAAPRAILRPVARRWGYSMGNSPWASSSTSYSSTQLVPAPEGGGGLRNTLRLDLLILSRVELIKSMFRGRWWWWWKRRTSPDAASPGAAGSHHMATTTTSYSSFPANMTRLFSVDENRAHSKALGLAARLGGLSNVQLRTRGITRVASERDPTVDKG</sequence>
<gene>
    <name evidence="1" type="ORF">M406DRAFT_326210</name>
</gene>
<keyword evidence="2" id="KW-1185">Reference proteome</keyword>
<protein>
    <submittedName>
        <fullName evidence="1">Uncharacterized protein</fullName>
    </submittedName>
</protein>
<dbReference type="GeneID" id="63837184"/>
<comment type="caution">
    <text evidence="1">The sequence shown here is derived from an EMBL/GenBank/DDBJ whole genome shotgun (WGS) entry which is preliminary data.</text>
</comment>